<dbReference type="InterPro" id="IPR010093">
    <property type="entry name" value="SinI_DNA-bd"/>
</dbReference>
<gene>
    <name evidence="2" type="ORF">P0Y48_01040</name>
</gene>
<feature type="domain" description="Helix-turn-helix" evidence="1">
    <location>
        <begin position="11"/>
        <end position="62"/>
    </location>
</feature>
<evidence type="ECO:0000313" key="2">
    <source>
        <dbReference type="EMBL" id="WEK13830.1"/>
    </source>
</evidence>
<dbReference type="EMBL" id="CP119321">
    <property type="protein sequence ID" value="WEK13830.1"/>
    <property type="molecule type" value="Genomic_DNA"/>
</dbReference>
<evidence type="ECO:0000259" key="1">
    <source>
        <dbReference type="Pfam" id="PF12728"/>
    </source>
</evidence>
<dbReference type="NCBIfam" id="TIGR01764">
    <property type="entry name" value="excise"/>
    <property type="match status" value="1"/>
</dbReference>
<dbReference type="AlphaFoldDB" id="A0AAJ5W3T9"/>
<reference evidence="2" key="1">
    <citation type="submission" date="2023-03" db="EMBL/GenBank/DDBJ databases">
        <title>Andean soil-derived lignocellulolytic bacterial consortium as a source of novel taxa and putative plastic-active enzymes.</title>
        <authorList>
            <person name="Diaz-Garcia L."/>
            <person name="Chuvochina M."/>
            <person name="Feuerriegel G."/>
            <person name="Bunk B."/>
            <person name="Sproer C."/>
            <person name="Streit W.R."/>
            <person name="Rodriguez L.M."/>
            <person name="Overmann J."/>
            <person name="Jimenez D.J."/>
        </authorList>
    </citation>
    <scope>NUCLEOTIDE SEQUENCE</scope>
    <source>
        <strain evidence="2">MAG 4610</strain>
    </source>
</reference>
<organism evidence="2 3">
    <name type="scientific">Candidatus Microbacterium phytovorans</name>
    <dbReference type="NCBI Taxonomy" id="3121374"/>
    <lineage>
        <taxon>Bacteria</taxon>
        <taxon>Bacillati</taxon>
        <taxon>Actinomycetota</taxon>
        <taxon>Actinomycetes</taxon>
        <taxon>Micrococcales</taxon>
        <taxon>Microbacteriaceae</taxon>
        <taxon>Microbacterium</taxon>
    </lineage>
</organism>
<accession>A0AAJ5W3T9</accession>
<name>A0AAJ5W3T9_9MICO</name>
<dbReference type="GO" id="GO:0003677">
    <property type="term" value="F:DNA binding"/>
    <property type="evidence" value="ECO:0007669"/>
    <property type="project" value="InterPro"/>
</dbReference>
<sequence length="92" mass="10160">MPDVPLPDARLLTAAQAAEMLAVDVDEVVALILEGRLRGTRVGTRAQWRVEAASVDDYIEAQTEEVRRMALWRESQAASFPELWGRGSAHAD</sequence>
<dbReference type="Pfam" id="PF12728">
    <property type="entry name" value="HTH_17"/>
    <property type="match status" value="1"/>
</dbReference>
<protein>
    <submittedName>
        <fullName evidence="2">Helix-turn-helix domain-containing protein</fullName>
    </submittedName>
</protein>
<dbReference type="InterPro" id="IPR041657">
    <property type="entry name" value="HTH_17"/>
</dbReference>
<dbReference type="Proteomes" id="UP001213972">
    <property type="component" value="Chromosome"/>
</dbReference>
<evidence type="ECO:0000313" key="3">
    <source>
        <dbReference type="Proteomes" id="UP001213972"/>
    </source>
</evidence>
<proteinExistence type="predicted"/>